<dbReference type="Pfam" id="PF00082">
    <property type="entry name" value="Peptidase_S8"/>
    <property type="match status" value="1"/>
</dbReference>
<dbReference type="AlphaFoldDB" id="A0A6M6JH62"/>
<dbReference type="NCBIfam" id="TIGR03921">
    <property type="entry name" value="T7SS_mycosin"/>
    <property type="match status" value="1"/>
</dbReference>
<protein>
    <submittedName>
        <fullName evidence="14">Type VII secretion-associated serine protease mycosin</fullName>
    </submittedName>
</protein>
<dbReference type="PROSITE" id="PS51892">
    <property type="entry name" value="SUBTILASE"/>
    <property type="match status" value="1"/>
</dbReference>
<reference evidence="14 15" key="1">
    <citation type="submission" date="2020-05" db="EMBL/GenBank/DDBJ databases">
        <authorList>
            <person name="Mo P."/>
        </authorList>
    </citation>
    <scope>NUCLEOTIDE SEQUENCE [LARGE SCALE GENOMIC DNA]</scope>
    <source>
        <strain evidence="14 15">Gen01</strain>
    </source>
</reference>
<feature type="domain" description="Peptidase S8/S53" evidence="13">
    <location>
        <begin position="102"/>
        <end position="374"/>
    </location>
</feature>
<dbReference type="KEGG" id="pbro:HOP40_12350"/>
<dbReference type="Proteomes" id="UP000505377">
    <property type="component" value="Chromosome"/>
</dbReference>
<dbReference type="PROSITE" id="PS00137">
    <property type="entry name" value="SUBTILASE_HIS"/>
    <property type="match status" value="1"/>
</dbReference>
<evidence type="ECO:0000256" key="2">
    <source>
        <dbReference type="ARBA" id="ARBA00011073"/>
    </source>
</evidence>
<evidence type="ECO:0000256" key="12">
    <source>
        <dbReference type="SAM" id="SignalP"/>
    </source>
</evidence>
<keyword evidence="7 10" id="KW-0720">Serine protease</keyword>
<name>A0A6M6JH62_9PSEU</name>
<feature type="compositionally biased region" description="Low complexity" evidence="11">
    <location>
        <begin position="51"/>
        <end position="70"/>
    </location>
</feature>
<keyword evidence="4 10" id="KW-0645">Protease</keyword>
<proteinExistence type="inferred from homology"/>
<keyword evidence="5" id="KW-0812">Transmembrane</keyword>
<feature type="compositionally biased region" description="Low complexity" evidence="11">
    <location>
        <begin position="27"/>
        <end position="36"/>
    </location>
</feature>
<evidence type="ECO:0000256" key="6">
    <source>
        <dbReference type="ARBA" id="ARBA00022801"/>
    </source>
</evidence>
<dbReference type="RefSeq" id="WP_172157834.1">
    <property type="nucleotide sequence ID" value="NZ_CP053564.1"/>
</dbReference>
<comment type="subcellular location">
    <subcellularLocation>
        <location evidence="1">Cell membrane</location>
        <topology evidence="1">Single-pass membrane protein</topology>
    </subcellularLocation>
</comment>
<feature type="active site" description="Charge relay system" evidence="10">
    <location>
        <position position="111"/>
    </location>
</feature>
<evidence type="ECO:0000256" key="10">
    <source>
        <dbReference type="PROSITE-ProRule" id="PRU01240"/>
    </source>
</evidence>
<dbReference type="InterPro" id="IPR022398">
    <property type="entry name" value="Peptidase_S8_His-AS"/>
</dbReference>
<keyword evidence="9" id="KW-0472">Membrane</keyword>
<sequence length="456" mass="43664">MRSLRTAAGLAALALAALLAAAPSAHATAAPSAHAATSVDDDNVPAPPPLRASAPAGDAPGPAPGLRAPRSCAPLPMGTAVAPDPPPGRRLRLSDAHRLATGAGVLVAVIDTGVAPHPRLAGRLRGGGDFLTGGGPGAGLDDCDGHGTAVAGLIAAAPSPGDEVVGVAPGATLLSVRQAGPSFSVPGPDGRERPAGDLATLAEAVVLAVRSGADVVNVSEAVCLPPERAAAGGARLQAALRLAVDADVVVVAAAGNAGVGGCGDEPGQVSLPGWYDEVVAVGSTGPDDAAAGFTVAGRWVDLAAPGTGARSLAVGGGLTADPLAGSSSSAALVSGLAALVREHFPELTAAQVVDRIRATARRPAGGRDDALGAGAVDPVAALTAEPAVLGVPDAPAGTGALVGTAPRALPPAPPLDLAAVVGLLGAASALAARLRGRDADRAGVSPAARPPSAPPR</sequence>
<dbReference type="Gene3D" id="3.40.50.200">
    <property type="entry name" value="Peptidase S8/S53 domain"/>
    <property type="match status" value="1"/>
</dbReference>
<keyword evidence="12" id="KW-0732">Signal</keyword>
<dbReference type="InterPro" id="IPR036852">
    <property type="entry name" value="Peptidase_S8/S53_dom_sf"/>
</dbReference>
<feature type="signal peptide" evidence="12">
    <location>
        <begin position="1"/>
        <end position="27"/>
    </location>
</feature>
<keyword evidence="6 10" id="KW-0378">Hydrolase</keyword>
<dbReference type="PRINTS" id="PR00723">
    <property type="entry name" value="SUBTILISIN"/>
</dbReference>
<evidence type="ECO:0000256" key="8">
    <source>
        <dbReference type="ARBA" id="ARBA00022989"/>
    </source>
</evidence>
<dbReference type="SUPFAM" id="SSF52743">
    <property type="entry name" value="Subtilisin-like"/>
    <property type="match status" value="1"/>
</dbReference>
<evidence type="ECO:0000256" key="3">
    <source>
        <dbReference type="ARBA" id="ARBA00022475"/>
    </source>
</evidence>
<evidence type="ECO:0000256" key="9">
    <source>
        <dbReference type="ARBA" id="ARBA00023136"/>
    </source>
</evidence>
<keyword evidence="15" id="KW-1185">Reference proteome</keyword>
<evidence type="ECO:0000256" key="7">
    <source>
        <dbReference type="ARBA" id="ARBA00022825"/>
    </source>
</evidence>
<dbReference type="PANTHER" id="PTHR43806:SF11">
    <property type="entry name" value="CEREVISIN-RELATED"/>
    <property type="match status" value="1"/>
</dbReference>
<dbReference type="GO" id="GO:0005886">
    <property type="term" value="C:plasma membrane"/>
    <property type="evidence" value="ECO:0007669"/>
    <property type="project" value="UniProtKB-SubCell"/>
</dbReference>
<dbReference type="GO" id="GO:0004252">
    <property type="term" value="F:serine-type endopeptidase activity"/>
    <property type="evidence" value="ECO:0007669"/>
    <property type="project" value="UniProtKB-UniRule"/>
</dbReference>
<dbReference type="InterPro" id="IPR015500">
    <property type="entry name" value="Peptidase_S8_subtilisin-rel"/>
</dbReference>
<dbReference type="InterPro" id="IPR023834">
    <property type="entry name" value="T7SS_pept_S8A_mycosin"/>
</dbReference>
<feature type="active site" description="Charge relay system" evidence="10">
    <location>
        <position position="146"/>
    </location>
</feature>
<gene>
    <name evidence="14" type="primary">mycP</name>
    <name evidence="14" type="ORF">HOP40_12350</name>
</gene>
<keyword evidence="8" id="KW-1133">Transmembrane helix</keyword>
<organism evidence="14 15">
    <name type="scientific">Pseudonocardia broussonetiae</name>
    <dbReference type="NCBI Taxonomy" id="2736640"/>
    <lineage>
        <taxon>Bacteria</taxon>
        <taxon>Bacillati</taxon>
        <taxon>Actinomycetota</taxon>
        <taxon>Actinomycetes</taxon>
        <taxon>Pseudonocardiales</taxon>
        <taxon>Pseudonocardiaceae</taxon>
        <taxon>Pseudonocardia</taxon>
    </lineage>
</organism>
<accession>A0A6M6JH62</accession>
<evidence type="ECO:0000256" key="11">
    <source>
        <dbReference type="SAM" id="MobiDB-lite"/>
    </source>
</evidence>
<feature type="region of interest" description="Disordered" evidence="11">
    <location>
        <begin position="27"/>
        <end position="90"/>
    </location>
</feature>
<feature type="region of interest" description="Disordered" evidence="11">
    <location>
        <begin position="436"/>
        <end position="456"/>
    </location>
</feature>
<feature type="active site" description="Charge relay system" evidence="10">
    <location>
        <position position="327"/>
    </location>
</feature>
<dbReference type="InterPro" id="IPR023827">
    <property type="entry name" value="Peptidase_S8_Asp-AS"/>
</dbReference>
<evidence type="ECO:0000256" key="1">
    <source>
        <dbReference type="ARBA" id="ARBA00004162"/>
    </source>
</evidence>
<dbReference type="InterPro" id="IPR050131">
    <property type="entry name" value="Peptidase_S8_subtilisin-like"/>
</dbReference>
<dbReference type="InterPro" id="IPR000209">
    <property type="entry name" value="Peptidase_S8/S53_dom"/>
</dbReference>
<dbReference type="GO" id="GO:0006508">
    <property type="term" value="P:proteolysis"/>
    <property type="evidence" value="ECO:0007669"/>
    <property type="project" value="UniProtKB-KW"/>
</dbReference>
<evidence type="ECO:0000313" key="14">
    <source>
        <dbReference type="EMBL" id="QJY46503.1"/>
    </source>
</evidence>
<dbReference type="PROSITE" id="PS00136">
    <property type="entry name" value="SUBTILASE_ASP"/>
    <property type="match status" value="1"/>
</dbReference>
<comment type="similarity">
    <text evidence="2 10">Belongs to the peptidase S8 family.</text>
</comment>
<evidence type="ECO:0000313" key="15">
    <source>
        <dbReference type="Proteomes" id="UP000505377"/>
    </source>
</evidence>
<evidence type="ECO:0000259" key="13">
    <source>
        <dbReference type="Pfam" id="PF00082"/>
    </source>
</evidence>
<feature type="chain" id="PRO_5039116800" evidence="12">
    <location>
        <begin position="28"/>
        <end position="456"/>
    </location>
</feature>
<dbReference type="PANTHER" id="PTHR43806">
    <property type="entry name" value="PEPTIDASE S8"/>
    <property type="match status" value="1"/>
</dbReference>
<evidence type="ECO:0000256" key="5">
    <source>
        <dbReference type="ARBA" id="ARBA00022692"/>
    </source>
</evidence>
<keyword evidence="3" id="KW-1003">Cell membrane</keyword>
<evidence type="ECO:0000256" key="4">
    <source>
        <dbReference type="ARBA" id="ARBA00022670"/>
    </source>
</evidence>
<dbReference type="EMBL" id="CP053564">
    <property type="protein sequence ID" value="QJY46503.1"/>
    <property type="molecule type" value="Genomic_DNA"/>
</dbReference>